<organism evidence="2 3">
    <name type="scientific">Sphingobacterium bovistauri</name>
    <dbReference type="NCBI Taxonomy" id="2781959"/>
    <lineage>
        <taxon>Bacteria</taxon>
        <taxon>Pseudomonadati</taxon>
        <taxon>Bacteroidota</taxon>
        <taxon>Sphingobacteriia</taxon>
        <taxon>Sphingobacteriales</taxon>
        <taxon>Sphingobacteriaceae</taxon>
        <taxon>Sphingobacterium</taxon>
    </lineage>
</organism>
<evidence type="ECO:0000256" key="1">
    <source>
        <dbReference type="SAM" id="Phobius"/>
    </source>
</evidence>
<dbReference type="EMBL" id="JADEYP010000012">
    <property type="protein sequence ID" value="MCA5005111.1"/>
    <property type="molecule type" value="Genomic_DNA"/>
</dbReference>
<reference evidence="2" key="1">
    <citation type="submission" date="2020-10" db="EMBL/GenBank/DDBJ databases">
        <authorList>
            <person name="Lu T."/>
            <person name="Wang Q."/>
            <person name="Han X."/>
        </authorList>
    </citation>
    <scope>NUCLEOTIDE SEQUENCE</scope>
    <source>
        <strain evidence="2">WQ 366</strain>
    </source>
</reference>
<keyword evidence="1" id="KW-0812">Transmembrane</keyword>
<evidence type="ECO:0000313" key="2">
    <source>
        <dbReference type="EMBL" id="MCA5005111.1"/>
    </source>
</evidence>
<evidence type="ECO:0008006" key="4">
    <source>
        <dbReference type="Google" id="ProtNLM"/>
    </source>
</evidence>
<dbReference type="Proteomes" id="UP001165302">
    <property type="component" value="Unassembled WGS sequence"/>
</dbReference>
<keyword evidence="3" id="KW-1185">Reference proteome</keyword>
<proteinExistence type="predicted"/>
<dbReference type="RefSeq" id="WP_225552535.1">
    <property type="nucleotide sequence ID" value="NZ_JADEYP010000012.1"/>
</dbReference>
<feature type="transmembrane region" description="Helical" evidence="1">
    <location>
        <begin position="31"/>
        <end position="49"/>
    </location>
</feature>
<keyword evidence="1" id="KW-1133">Transmembrane helix</keyword>
<comment type="caution">
    <text evidence="2">The sequence shown here is derived from an EMBL/GenBank/DDBJ whole genome shotgun (WGS) entry which is preliminary data.</text>
</comment>
<sequence>MRKLGGIFFLSLWTSLGWAQAEQPVEHRSSTGYIIIGAILLVGVIIILYNKQKRRFND</sequence>
<protein>
    <recommendedName>
        <fullName evidence="4">LPXTG-motif cell wall anchor domain-containing protein</fullName>
    </recommendedName>
</protein>
<keyword evidence="1" id="KW-0472">Membrane</keyword>
<evidence type="ECO:0000313" key="3">
    <source>
        <dbReference type="Proteomes" id="UP001165302"/>
    </source>
</evidence>
<gene>
    <name evidence="2" type="ORF">IPZ78_08095</name>
</gene>
<accession>A0ABS7Z6R7</accession>
<name>A0ABS7Z6R7_9SPHI</name>